<dbReference type="GO" id="GO:0019262">
    <property type="term" value="P:N-acetylneuraminate catabolic process"/>
    <property type="evidence" value="ECO:0007669"/>
    <property type="project" value="TreeGrafter"/>
</dbReference>
<dbReference type="AlphaFoldDB" id="A0A2V1K7I4"/>
<gene>
    <name evidence="5" type="ORF">DD236_06940</name>
</gene>
<dbReference type="SMART" id="SM01130">
    <property type="entry name" value="DHDPS"/>
    <property type="match status" value="1"/>
</dbReference>
<reference evidence="6" key="1">
    <citation type="submission" date="2018-05" db="EMBL/GenBank/DDBJ databases">
        <authorList>
            <person name="Li Y."/>
        </authorList>
    </citation>
    <scope>NUCLEOTIDE SEQUENCE [LARGE SCALE GENOMIC DNA]</scope>
    <source>
        <strain evidence="6">sk1b4</strain>
    </source>
</reference>
<dbReference type="OrthoDB" id="3175637at2"/>
<evidence type="ECO:0000313" key="5">
    <source>
        <dbReference type="EMBL" id="PWF26578.1"/>
    </source>
</evidence>
<proteinExistence type="inferred from homology"/>
<dbReference type="Proteomes" id="UP000245283">
    <property type="component" value="Unassembled WGS sequence"/>
</dbReference>
<accession>A0A2V1K7I4</accession>
<keyword evidence="6" id="KW-1185">Reference proteome</keyword>
<dbReference type="Gene3D" id="3.20.20.70">
    <property type="entry name" value="Aldolase class I"/>
    <property type="match status" value="1"/>
</dbReference>
<dbReference type="CDD" id="cd00408">
    <property type="entry name" value="DHDPS-like"/>
    <property type="match status" value="1"/>
</dbReference>
<dbReference type="InterPro" id="IPR002220">
    <property type="entry name" value="DapA-like"/>
</dbReference>
<feature type="active site" description="Schiff-base intermediate with substrate" evidence="3">
    <location>
        <position position="180"/>
    </location>
</feature>
<comment type="similarity">
    <text evidence="2">Belongs to the DapA family.</text>
</comment>
<feature type="binding site" evidence="4">
    <location>
        <position position="66"/>
    </location>
    <ligand>
        <name>pyruvate</name>
        <dbReference type="ChEBI" id="CHEBI:15361"/>
    </ligand>
</feature>
<dbReference type="SUPFAM" id="SSF51569">
    <property type="entry name" value="Aldolase"/>
    <property type="match status" value="1"/>
</dbReference>
<organism evidence="5 6">
    <name type="scientific">Ancrocorticia populi</name>
    <dbReference type="NCBI Taxonomy" id="2175228"/>
    <lineage>
        <taxon>Bacteria</taxon>
        <taxon>Bacillati</taxon>
        <taxon>Actinomycetota</taxon>
        <taxon>Actinomycetes</taxon>
        <taxon>Actinomycetales</taxon>
        <taxon>Actinomycetaceae</taxon>
        <taxon>Ancrocorticia</taxon>
    </lineage>
</organism>
<dbReference type="EMBL" id="QETB01000003">
    <property type="protein sequence ID" value="PWF26578.1"/>
    <property type="molecule type" value="Genomic_DNA"/>
</dbReference>
<dbReference type="InterPro" id="IPR013785">
    <property type="entry name" value="Aldolase_TIM"/>
</dbReference>
<dbReference type="Pfam" id="PF00701">
    <property type="entry name" value="DHDPS"/>
    <property type="match status" value="1"/>
</dbReference>
<dbReference type="GO" id="GO:0005829">
    <property type="term" value="C:cytosol"/>
    <property type="evidence" value="ECO:0007669"/>
    <property type="project" value="TreeGrafter"/>
</dbReference>
<evidence type="ECO:0000256" key="3">
    <source>
        <dbReference type="PIRSR" id="PIRSR001365-1"/>
    </source>
</evidence>
<dbReference type="PANTHER" id="PTHR42849">
    <property type="entry name" value="N-ACETYLNEURAMINATE LYASE"/>
    <property type="match status" value="1"/>
</dbReference>
<dbReference type="GO" id="GO:0008747">
    <property type="term" value="F:N-acetylneuraminate lyase activity"/>
    <property type="evidence" value="ECO:0007669"/>
    <property type="project" value="TreeGrafter"/>
</dbReference>
<comment type="caution">
    <text evidence="5">The sequence shown here is derived from an EMBL/GenBank/DDBJ whole genome shotgun (WGS) entry which is preliminary data.</text>
</comment>
<dbReference type="PANTHER" id="PTHR42849:SF1">
    <property type="entry name" value="N-ACETYLNEURAMINATE LYASE"/>
    <property type="match status" value="1"/>
</dbReference>
<protein>
    <submittedName>
        <fullName evidence="5">Dihydrodipicolinate synthase family protein</fullName>
    </submittedName>
</protein>
<evidence type="ECO:0000256" key="4">
    <source>
        <dbReference type="PIRSR" id="PIRSR001365-2"/>
    </source>
</evidence>
<feature type="active site" description="Proton donor/acceptor" evidence="3">
    <location>
        <position position="153"/>
    </location>
</feature>
<name>A0A2V1K7I4_9ACTO</name>
<evidence type="ECO:0000313" key="6">
    <source>
        <dbReference type="Proteomes" id="UP000245283"/>
    </source>
</evidence>
<evidence type="ECO:0000256" key="2">
    <source>
        <dbReference type="PIRNR" id="PIRNR001365"/>
    </source>
</evidence>
<keyword evidence="1 2" id="KW-0456">Lyase</keyword>
<dbReference type="PIRSF" id="PIRSF001365">
    <property type="entry name" value="DHDPS"/>
    <property type="match status" value="1"/>
</dbReference>
<evidence type="ECO:0000256" key="1">
    <source>
        <dbReference type="ARBA" id="ARBA00023239"/>
    </source>
</evidence>
<feature type="binding site" evidence="4">
    <location>
        <position position="221"/>
    </location>
    <ligand>
        <name>pyruvate</name>
        <dbReference type="ChEBI" id="CHEBI:15361"/>
    </ligand>
</feature>
<sequence length="320" mass="33723">MARNWFRLDEFSGNMVSMKHPLPAGIIPYLPTPVTSSGTLDNNALHRLVDALAEAGVSGLSPLGSTGELPSISDAVADDVVENVVDYAGELPVVPGVLSGTTTNAATRVATITALGASGIVAMIRPWGKVSQASMTEYFNAMATATDLPLVLYRQPSLGAQPDLNTLIELSKVPNIYALKDASPNTGFLMSLTTAGSELELYSASSHVQMLVWELGGRGWMGGPCCIAPRSSVAMWNYYQAGDRDSAWRLQRGLWPLCRAFAAFGPAPMVKGGLALTGLDVGTPFAPLESLNSSQVQTVRDAIDAARQARADLGLDTAVL</sequence>